<proteinExistence type="predicted"/>
<dbReference type="InterPro" id="IPR004358">
    <property type="entry name" value="Sig_transdc_His_kin-like_C"/>
</dbReference>
<evidence type="ECO:0000313" key="6">
    <source>
        <dbReference type="EMBL" id="MBS7661789.1"/>
    </source>
</evidence>
<evidence type="ECO:0000256" key="2">
    <source>
        <dbReference type="ARBA" id="ARBA00012438"/>
    </source>
</evidence>
<keyword evidence="4" id="KW-0175">Coiled coil</keyword>
<dbReference type="PANTHER" id="PTHR43065">
    <property type="entry name" value="SENSOR HISTIDINE KINASE"/>
    <property type="match status" value="1"/>
</dbReference>
<reference evidence="6 7" key="1">
    <citation type="journal article" date="2021" name="Syst. Appl. Microbiol.">
        <title>Pseudomonas lalucatii sp. nov. isolated from Vallgornera, a karstic cave in Mallorca, Western Mediterranean.</title>
        <authorList>
            <person name="Busquets A."/>
            <person name="Mulet M."/>
            <person name="Gomila M."/>
            <person name="Garcia-Valdes E."/>
        </authorList>
    </citation>
    <scope>NUCLEOTIDE SEQUENCE [LARGE SCALE GENOMIC DNA]</scope>
    <source>
        <strain evidence="6 7">R1b54</strain>
    </source>
</reference>
<name>A0ABS5PZM6_9PSED</name>
<dbReference type="Pfam" id="PF02518">
    <property type="entry name" value="HATPase_c"/>
    <property type="match status" value="1"/>
</dbReference>
<dbReference type="CDD" id="cd00075">
    <property type="entry name" value="HATPase"/>
    <property type="match status" value="1"/>
</dbReference>
<protein>
    <recommendedName>
        <fullName evidence="2">histidine kinase</fullName>
        <ecNumber evidence="2">2.7.13.3</ecNumber>
    </recommendedName>
</protein>
<dbReference type="Gene3D" id="1.10.287.130">
    <property type="match status" value="1"/>
</dbReference>
<dbReference type="CDD" id="cd00082">
    <property type="entry name" value="HisKA"/>
    <property type="match status" value="1"/>
</dbReference>
<dbReference type="EMBL" id="JADPMV010000001">
    <property type="protein sequence ID" value="MBS7661789.1"/>
    <property type="molecule type" value="Genomic_DNA"/>
</dbReference>
<sequence length="502" mass="55297">MRNSIGFRLNALFVVLVTALLSCSGALAYWSMRSQLLEQYQRDRDSVQQRLQTNLVNPLWNFDTATLQENLAAEVKPPVLGIEVHSEHGERLASAGVREPARRQGARYDHLEFPLRNRGRDEQQVLGRVQVLLSRQAMHDTLNEQVWRRFLEILALDVLLVAALSLSLRLQVLKPLAALRDALHQAAEHRGPPESLVLPGTRLDEFGEVLGGFRRIAQRLAEDLEARRQAESDIRGAYEELQRAQATLIQAEKLAALGGLVAGVAHEINTPLGITLTGASVLAEQTRRFTAQLEAGRLKKSEVEGYLRSAGEGVELILANANRAAHLVHSFKQVAVDQTSEARREFDLARYLDEVVESLRPTYKRLPIQVRNGCPKGIQLDGYPGALAQVVTNLLVNAVTHAFPDGAAGQVRLDARVDGDWLVLCFEDDGQGIAAEHLPHIFEPFFTTKRGVGGSGLGLHVVYNLVTRRLGGQIQVASTAGQGTCFTLRIPRIAPQPPEEAT</sequence>
<dbReference type="SMART" id="SM00387">
    <property type="entry name" value="HATPase_c"/>
    <property type="match status" value="1"/>
</dbReference>
<dbReference type="InterPro" id="IPR003661">
    <property type="entry name" value="HisK_dim/P_dom"/>
</dbReference>
<feature type="domain" description="Histidine kinase" evidence="5">
    <location>
        <begin position="263"/>
        <end position="494"/>
    </location>
</feature>
<dbReference type="Proteomes" id="UP001196601">
    <property type="component" value="Unassembled WGS sequence"/>
</dbReference>
<dbReference type="PANTHER" id="PTHR43065:SF47">
    <property type="match status" value="1"/>
</dbReference>
<keyword evidence="7" id="KW-1185">Reference proteome</keyword>
<dbReference type="Gene3D" id="3.30.565.10">
    <property type="entry name" value="Histidine kinase-like ATPase, C-terminal domain"/>
    <property type="match status" value="1"/>
</dbReference>
<dbReference type="PROSITE" id="PS50109">
    <property type="entry name" value="HIS_KIN"/>
    <property type="match status" value="1"/>
</dbReference>
<dbReference type="InterPro" id="IPR036097">
    <property type="entry name" value="HisK_dim/P_sf"/>
</dbReference>
<dbReference type="InterPro" id="IPR005467">
    <property type="entry name" value="His_kinase_dom"/>
</dbReference>
<dbReference type="PROSITE" id="PS51257">
    <property type="entry name" value="PROKAR_LIPOPROTEIN"/>
    <property type="match status" value="1"/>
</dbReference>
<evidence type="ECO:0000256" key="3">
    <source>
        <dbReference type="ARBA" id="ARBA00022553"/>
    </source>
</evidence>
<comment type="caution">
    <text evidence="6">The sequence shown here is derived from an EMBL/GenBank/DDBJ whole genome shotgun (WGS) entry which is preliminary data.</text>
</comment>
<evidence type="ECO:0000256" key="1">
    <source>
        <dbReference type="ARBA" id="ARBA00000085"/>
    </source>
</evidence>
<evidence type="ECO:0000313" key="7">
    <source>
        <dbReference type="Proteomes" id="UP001196601"/>
    </source>
</evidence>
<dbReference type="GO" id="GO:0016301">
    <property type="term" value="F:kinase activity"/>
    <property type="evidence" value="ECO:0007669"/>
    <property type="project" value="UniProtKB-KW"/>
</dbReference>
<comment type="catalytic activity">
    <reaction evidence="1">
        <text>ATP + protein L-histidine = ADP + protein N-phospho-L-histidine.</text>
        <dbReference type="EC" id="2.7.13.3"/>
    </reaction>
</comment>
<dbReference type="SUPFAM" id="SSF55874">
    <property type="entry name" value="ATPase domain of HSP90 chaperone/DNA topoisomerase II/histidine kinase"/>
    <property type="match status" value="1"/>
</dbReference>
<dbReference type="InterPro" id="IPR036890">
    <property type="entry name" value="HATPase_C_sf"/>
</dbReference>
<evidence type="ECO:0000256" key="4">
    <source>
        <dbReference type="SAM" id="Coils"/>
    </source>
</evidence>
<dbReference type="RefSeq" id="WP_213639108.1">
    <property type="nucleotide sequence ID" value="NZ_JADPMV010000001.1"/>
</dbReference>
<organism evidence="6 7">
    <name type="scientific">Pseudomonas lalucatii</name>
    <dbReference type="NCBI Taxonomy" id="1424203"/>
    <lineage>
        <taxon>Bacteria</taxon>
        <taxon>Pseudomonadati</taxon>
        <taxon>Pseudomonadota</taxon>
        <taxon>Gammaproteobacteria</taxon>
        <taxon>Pseudomonadales</taxon>
        <taxon>Pseudomonadaceae</taxon>
        <taxon>Pseudomonas</taxon>
    </lineage>
</organism>
<feature type="coiled-coil region" evidence="4">
    <location>
        <begin position="227"/>
        <end position="254"/>
    </location>
</feature>
<gene>
    <name evidence="6" type="ORF">I0D00_07480</name>
</gene>
<keyword evidence="6" id="KW-0418">Kinase</keyword>
<dbReference type="PRINTS" id="PR00344">
    <property type="entry name" value="BCTRLSENSOR"/>
</dbReference>
<keyword evidence="3" id="KW-0597">Phosphoprotein</keyword>
<dbReference type="SUPFAM" id="SSF47384">
    <property type="entry name" value="Homodimeric domain of signal transducing histidine kinase"/>
    <property type="match status" value="1"/>
</dbReference>
<dbReference type="InterPro" id="IPR003594">
    <property type="entry name" value="HATPase_dom"/>
</dbReference>
<evidence type="ECO:0000259" key="5">
    <source>
        <dbReference type="PROSITE" id="PS50109"/>
    </source>
</evidence>
<accession>A0ABS5PZM6</accession>
<keyword evidence="6" id="KW-0808">Transferase</keyword>
<dbReference type="EC" id="2.7.13.3" evidence="2"/>